<keyword evidence="5 6" id="KW-0472">Membrane</keyword>
<keyword evidence="8" id="KW-1185">Reference proteome</keyword>
<evidence type="ECO:0000256" key="6">
    <source>
        <dbReference type="SAM" id="Phobius"/>
    </source>
</evidence>
<accession>A0A2U2HNB3</accession>
<feature type="transmembrane region" description="Helical" evidence="6">
    <location>
        <begin position="34"/>
        <end position="53"/>
    </location>
</feature>
<feature type="transmembrane region" description="Helical" evidence="6">
    <location>
        <begin position="434"/>
        <end position="454"/>
    </location>
</feature>
<reference evidence="7 8" key="1">
    <citation type="submission" date="2018-04" db="EMBL/GenBank/DDBJ databases">
        <title>Massilia violaceinigra sp. nov., a novel purple-pigmented bacterium isolated from Tianshan glacier, Xinjiang, China.</title>
        <authorList>
            <person name="Wang H."/>
        </authorList>
    </citation>
    <scope>NUCLEOTIDE SEQUENCE [LARGE SCALE GENOMIC DNA]</scope>
    <source>
        <strain evidence="7 8">B448-2</strain>
    </source>
</reference>
<evidence type="ECO:0000256" key="5">
    <source>
        <dbReference type="ARBA" id="ARBA00023136"/>
    </source>
</evidence>
<dbReference type="OrthoDB" id="653189at2"/>
<dbReference type="RefSeq" id="WP_106757159.1">
    <property type="nucleotide sequence ID" value="NZ_PXWF02000122.1"/>
</dbReference>
<feature type="transmembrane region" description="Helical" evidence="6">
    <location>
        <begin position="186"/>
        <end position="205"/>
    </location>
</feature>
<feature type="transmembrane region" description="Helical" evidence="6">
    <location>
        <begin position="306"/>
        <end position="326"/>
    </location>
</feature>
<feature type="transmembrane region" description="Helical" evidence="6">
    <location>
        <begin position="84"/>
        <end position="105"/>
    </location>
</feature>
<name>A0A2U2HNB3_9BURK</name>
<keyword evidence="4 6" id="KW-1133">Transmembrane helix</keyword>
<comment type="subcellular location">
    <subcellularLocation>
        <location evidence="1">Cell membrane</location>
        <topology evidence="1">Multi-pass membrane protein</topology>
    </subcellularLocation>
</comment>
<dbReference type="PANTHER" id="PTHR30250">
    <property type="entry name" value="PST FAMILY PREDICTED COLANIC ACID TRANSPORTER"/>
    <property type="match status" value="1"/>
</dbReference>
<evidence type="ECO:0000313" key="8">
    <source>
        <dbReference type="Proteomes" id="UP000241421"/>
    </source>
</evidence>
<feature type="transmembrane region" description="Helical" evidence="6">
    <location>
        <begin position="7"/>
        <end position="28"/>
    </location>
</feature>
<feature type="transmembrane region" description="Helical" evidence="6">
    <location>
        <begin position="377"/>
        <end position="398"/>
    </location>
</feature>
<dbReference type="AlphaFoldDB" id="A0A2U2HNB3"/>
<keyword evidence="3 6" id="KW-0812">Transmembrane</keyword>
<dbReference type="EMBL" id="PXWF02000122">
    <property type="protein sequence ID" value="PWF48905.1"/>
    <property type="molecule type" value="Genomic_DNA"/>
</dbReference>
<dbReference type="InterPro" id="IPR002797">
    <property type="entry name" value="Polysacc_synth"/>
</dbReference>
<dbReference type="PANTHER" id="PTHR30250:SF26">
    <property type="entry name" value="PSMA PROTEIN"/>
    <property type="match status" value="1"/>
</dbReference>
<keyword evidence="2" id="KW-1003">Cell membrane</keyword>
<organism evidence="7 8">
    <name type="scientific">Massilia glaciei</name>
    <dbReference type="NCBI Taxonomy" id="1524097"/>
    <lineage>
        <taxon>Bacteria</taxon>
        <taxon>Pseudomonadati</taxon>
        <taxon>Pseudomonadota</taxon>
        <taxon>Betaproteobacteria</taxon>
        <taxon>Burkholderiales</taxon>
        <taxon>Oxalobacteraceae</taxon>
        <taxon>Telluria group</taxon>
        <taxon>Massilia</taxon>
    </lineage>
</organism>
<evidence type="ECO:0000256" key="2">
    <source>
        <dbReference type="ARBA" id="ARBA00022475"/>
    </source>
</evidence>
<feature type="transmembrane region" description="Helical" evidence="6">
    <location>
        <begin position="466"/>
        <end position="488"/>
    </location>
</feature>
<sequence>MSLKRNVVANYVGQIYVTLISIVMVPLYVRYMGAEAYGLVGFFAMLQAWFMLLDMGLTPTMARETARFNGGAIDARALRSLLRALEVIFVAVAVVSAAVILAGAGAIARSWLKVEQLPLETVTEAIMLMGGIIALRWVCGLYRGVINGFERLVWLNTFNVAIATARFVLVIPLFKYVDTSISVFFAYQLLLAFVEVLVLVCKTYVLLPKTEARAGSPFQFAQLRGVLKFSLTIAFTGSVWVLVTQTDKLVLSKLLPLAEYAYFTLAVLVAGGVMVISGPISLALLPRLTRLSAAGNDTGMVRLYRAATQLVAVIATPAALVLAFFSESVLWAWTGNAVIAREAAPILALYALGNGILVLGAFPYYLQFAKGDLKLHLIGNILFVVLLIPVLILATIQYGVRGAGYAWLGANTVYFICWVPRVHSRFVKGLHAKWLLQDLLPTVGLPLAGAMLLHRFVHWPEQRLSAAVVLVIAGLTLLGLSAAGSSWVRDSITARWNVRSLKRTR</sequence>
<feature type="transmembrane region" description="Helical" evidence="6">
    <location>
        <begin position="404"/>
        <end position="422"/>
    </location>
</feature>
<gene>
    <name evidence="7" type="ORF">C7C56_009305</name>
</gene>
<evidence type="ECO:0000256" key="3">
    <source>
        <dbReference type="ARBA" id="ARBA00022692"/>
    </source>
</evidence>
<dbReference type="InterPro" id="IPR050833">
    <property type="entry name" value="Poly_Biosynth_Transport"/>
</dbReference>
<feature type="transmembrane region" description="Helical" evidence="6">
    <location>
        <begin position="263"/>
        <end position="285"/>
    </location>
</feature>
<evidence type="ECO:0000313" key="7">
    <source>
        <dbReference type="EMBL" id="PWF48905.1"/>
    </source>
</evidence>
<feature type="transmembrane region" description="Helical" evidence="6">
    <location>
        <begin position="125"/>
        <end position="145"/>
    </location>
</feature>
<dbReference type="GO" id="GO:0005886">
    <property type="term" value="C:plasma membrane"/>
    <property type="evidence" value="ECO:0007669"/>
    <property type="project" value="UniProtKB-SubCell"/>
</dbReference>
<feature type="transmembrane region" description="Helical" evidence="6">
    <location>
        <begin position="226"/>
        <end position="243"/>
    </location>
</feature>
<feature type="transmembrane region" description="Helical" evidence="6">
    <location>
        <begin position="346"/>
        <end position="365"/>
    </location>
</feature>
<comment type="caution">
    <text evidence="7">The sequence shown here is derived from an EMBL/GenBank/DDBJ whole genome shotgun (WGS) entry which is preliminary data.</text>
</comment>
<protein>
    <submittedName>
        <fullName evidence="7">Polysaccharide biosynthesis protein</fullName>
    </submittedName>
</protein>
<feature type="transmembrane region" description="Helical" evidence="6">
    <location>
        <begin position="152"/>
        <end position="174"/>
    </location>
</feature>
<dbReference type="Proteomes" id="UP000241421">
    <property type="component" value="Unassembled WGS sequence"/>
</dbReference>
<proteinExistence type="predicted"/>
<evidence type="ECO:0000256" key="4">
    <source>
        <dbReference type="ARBA" id="ARBA00022989"/>
    </source>
</evidence>
<dbReference type="Pfam" id="PF01943">
    <property type="entry name" value="Polysacc_synt"/>
    <property type="match status" value="1"/>
</dbReference>
<evidence type="ECO:0000256" key="1">
    <source>
        <dbReference type="ARBA" id="ARBA00004651"/>
    </source>
</evidence>